<dbReference type="InterPro" id="IPR029030">
    <property type="entry name" value="Caspase-like_dom_sf"/>
</dbReference>
<dbReference type="PANTHER" id="PTHR43788">
    <property type="entry name" value="DNA2/NAM7 HELICASE FAMILY MEMBER"/>
    <property type="match status" value="1"/>
</dbReference>
<accession>A0ABT1A952</accession>
<keyword evidence="5" id="KW-1185">Reference proteome</keyword>
<dbReference type="EMBL" id="JAGSOV010000068">
    <property type="protein sequence ID" value="MCO1659566.1"/>
    <property type="molecule type" value="Genomic_DNA"/>
</dbReference>
<dbReference type="Pfam" id="PF00656">
    <property type="entry name" value="Peptidase_C14"/>
    <property type="match status" value="1"/>
</dbReference>
<dbReference type="Pfam" id="PF13086">
    <property type="entry name" value="AAA_11"/>
    <property type="match status" value="1"/>
</dbReference>
<comment type="caution">
    <text evidence="4">The sequence shown here is derived from an EMBL/GenBank/DDBJ whole genome shotgun (WGS) entry which is preliminary data.</text>
</comment>
<dbReference type="SUPFAM" id="SSF52129">
    <property type="entry name" value="Caspase-like"/>
    <property type="match status" value="1"/>
</dbReference>
<protein>
    <submittedName>
        <fullName evidence="4">AAA family ATPase</fullName>
    </submittedName>
</protein>
<proteinExistence type="predicted"/>
<dbReference type="Gene3D" id="3.40.50.300">
    <property type="entry name" value="P-loop containing nucleotide triphosphate hydrolases"/>
    <property type="match status" value="1"/>
</dbReference>
<dbReference type="InterPro" id="IPR011600">
    <property type="entry name" value="Pept_C14_caspase"/>
</dbReference>
<evidence type="ECO:0000259" key="3">
    <source>
        <dbReference type="Pfam" id="PF13086"/>
    </source>
</evidence>
<dbReference type="InterPro" id="IPR050534">
    <property type="entry name" value="Coronavir_polyprotein_1ab"/>
</dbReference>
<feature type="domain" description="Peptidase C14 caspase" evidence="2">
    <location>
        <begin position="6"/>
        <end position="131"/>
    </location>
</feature>
<dbReference type="SUPFAM" id="SSF52540">
    <property type="entry name" value="P-loop containing nucleoside triphosphate hydrolases"/>
    <property type="match status" value="1"/>
</dbReference>
<evidence type="ECO:0000259" key="2">
    <source>
        <dbReference type="Pfam" id="PF00656"/>
    </source>
</evidence>
<dbReference type="RefSeq" id="WP_252444388.1">
    <property type="nucleotide sequence ID" value="NZ_JAGSOV010000068.1"/>
</dbReference>
<dbReference type="Proteomes" id="UP001165283">
    <property type="component" value="Unassembled WGS sequence"/>
</dbReference>
<evidence type="ECO:0000313" key="4">
    <source>
        <dbReference type="EMBL" id="MCO1659566.1"/>
    </source>
</evidence>
<feature type="compositionally biased region" description="Pro residues" evidence="1">
    <location>
        <begin position="229"/>
        <end position="240"/>
    </location>
</feature>
<evidence type="ECO:0000256" key="1">
    <source>
        <dbReference type="SAM" id="MobiDB-lite"/>
    </source>
</evidence>
<dbReference type="Gene3D" id="3.40.50.1460">
    <property type="match status" value="1"/>
</dbReference>
<feature type="region of interest" description="Disordered" evidence="1">
    <location>
        <begin position="220"/>
        <end position="240"/>
    </location>
</feature>
<evidence type="ECO:0000313" key="5">
    <source>
        <dbReference type="Proteomes" id="UP001165283"/>
    </source>
</evidence>
<gene>
    <name evidence="4" type="ORF">KDL28_31305</name>
</gene>
<dbReference type="PANTHER" id="PTHR43788:SF8">
    <property type="entry name" value="DNA-BINDING PROTEIN SMUBP-2"/>
    <property type="match status" value="1"/>
</dbReference>
<feature type="non-terminal residue" evidence="4">
    <location>
        <position position="938"/>
    </location>
</feature>
<organism evidence="4 5">
    <name type="scientific">Pseudonocardia humida</name>
    <dbReference type="NCBI Taxonomy" id="2800819"/>
    <lineage>
        <taxon>Bacteria</taxon>
        <taxon>Bacillati</taxon>
        <taxon>Actinomycetota</taxon>
        <taxon>Actinomycetes</taxon>
        <taxon>Pseudonocardiales</taxon>
        <taxon>Pseudonocardiaceae</taxon>
        <taxon>Pseudonocardia</taxon>
    </lineage>
</organism>
<dbReference type="InterPro" id="IPR041677">
    <property type="entry name" value="DNA2/NAM7_AAA_11"/>
</dbReference>
<feature type="domain" description="DNA2/NAM7 helicase helicase" evidence="3">
    <location>
        <begin position="493"/>
        <end position="557"/>
    </location>
</feature>
<sequence>MTIPSRRRALLIHIEHYDDPRFPPLTSARAAAERLADALREDPGAEVAVRSDLTSGALRATVARFCADRDPDELALVYLACRATVAADGELVVAGSDTDPDRPAETGLTGTFLARCLADCWSEQKVALLDCPDPGRTVAAALPSPAGVYLIASDPAEESPAFTDALAAALRAGAEEDVLVTTDDLADAADLALRDLDPPRSVTVSAVRVGGRVPVLAPALHGDVRRPAPRPPSGRAPRPPQWRELLAYYRNTIQAGAGTLPLLDPDGDGHVVVGGHERALLDDVDGEGLLPVPAGAAELVAAAQRDGERTLWTGWPLVVLHGEPDGRAWSAPLCAPLLVRRLEVVPGADGPRLRPIGQPVPHLGLAHLLLGAEEATALATTWVPGWHRGEGARLVTDADRLLREELGLRALDRLDPGHLGERLDRRSPLDGARNLAVVFTAAPPAAVVDLLADLDAIARTPEAIGASALAALLPGAPDPPDAAPVALVTPQALTATQRGVLQAAMTRRLTAVTGPPGTGKTRLVVDAVATAVAAGQRVLVAAASDRAVDEIVERCRRIVPGLLLRAGHPGGRDAEAGALDELLATPAPRRDAETRAMGFRYAEHLVGSAEAELRAVAAREAELLALGRARTAAHGRLGHTGEELTRRLGPGWGERARELAGARLFGELRRRRFLGGVDLPPGKGRTAETCVALAALDDTEQRWRAAGEAARAAVVDTELRAALVTARRRLEQASGELLTGVVLDGVDRGRPALAELRSIRRRGAPDRAAFHHVLRHLRGWAVTAASAHRIPPRSALFDLVVIDEAQHCSLPEAVPLLFRARRALVVGDPAELPLAGELPSRTDCVLRERHGVARHWLARHRLSPARHSLLDAAEHAAGGAAVLDEHFRSHPAIAALGAALGPRRPLHVLTDIGRSPLRVGRAGVWGRVARPPHRRGQP</sequence>
<name>A0ABT1A952_9PSEU</name>
<reference evidence="4" key="1">
    <citation type="submission" date="2021-04" db="EMBL/GenBank/DDBJ databases">
        <title>Pseudonocardia sp. nov., isolated from sandy soil of mangrove forest.</title>
        <authorList>
            <person name="Zan Z."/>
            <person name="Huang R."/>
            <person name="Liu W."/>
        </authorList>
    </citation>
    <scope>NUCLEOTIDE SEQUENCE</scope>
    <source>
        <strain evidence="4">S2-4</strain>
    </source>
</reference>
<dbReference type="InterPro" id="IPR027417">
    <property type="entry name" value="P-loop_NTPase"/>
</dbReference>